<feature type="non-terminal residue" evidence="1">
    <location>
        <position position="390"/>
    </location>
</feature>
<sequence>MLLLRRRRRPPNNGYISARGGFHGTTDHSHSHFSRLSLGYRTTGAMMLAGRVVVVAIAAVLVCCNADPHRERDGTVSDHSPDRYDANDYRQREFENFLRFLLNNERRNSNRNINGIGGSTLIGRNINGGLGGSSLLGRNLNGFWPPSTPDGNFNGNSDSTFIEHGLGKSLDAEEQSNVFARFVDPLGGSNFMRNLDSLGGGNFVRNLDSLGGSNFVKKNLDQIGGPNLVKRNLDSLGGGNFVRHKTRNLDPLGGGNLVREVRESRHSGFLPFFSGRRYDFIGPYGGARRQLWPNTEYYRDDYPKRNFDEIDRSELDSFVGKRNIDEIDQPFPYASKRFYNLYGSNYLDTPVSNFDKKRYRPDYPMDEIDLSHFPIGSKRSMAFNQNRPLR</sequence>
<gene>
    <name evidence="1" type="ORF">IPOD504_LOCUS6169</name>
</gene>
<dbReference type="Proteomes" id="UP000837857">
    <property type="component" value="Chromosome 18"/>
</dbReference>
<evidence type="ECO:0000313" key="2">
    <source>
        <dbReference type="Proteomes" id="UP000837857"/>
    </source>
</evidence>
<evidence type="ECO:0000313" key="1">
    <source>
        <dbReference type="EMBL" id="CAH2048554.1"/>
    </source>
</evidence>
<evidence type="ECO:0008006" key="3">
    <source>
        <dbReference type="Google" id="ProtNLM"/>
    </source>
</evidence>
<name>A0ABN8I436_9NEOP</name>
<dbReference type="EMBL" id="OW152830">
    <property type="protein sequence ID" value="CAH2048554.1"/>
    <property type="molecule type" value="Genomic_DNA"/>
</dbReference>
<accession>A0ABN8I436</accession>
<protein>
    <recommendedName>
        <fullName evidence="3">Orcokinin</fullName>
    </recommendedName>
</protein>
<proteinExistence type="predicted"/>
<keyword evidence="2" id="KW-1185">Reference proteome</keyword>
<organism evidence="1 2">
    <name type="scientific">Iphiclides podalirius</name>
    <name type="common">scarce swallowtail</name>
    <dbReference type="NCBI Taxonomy" id="110791"/>
    <lineage>
        <taxon>Eukaryota</taxon>
        <taxon>Metazoa</taxon>
        <taxon>Ecdysozoa</taxon>
        <taxon>Arthropoda</taxon>
        <taxon>Hexapoda</taxon>
        <taxon>Insecta</taxon>
        <taxon>Pterygota</taxon>
        <taxon>Neoptera</taxon>
        <taxon>Endopterygota</taxon>
        <taxon>Lepidoptera</taxon>
        <taxon>Glossata</taxon>
        <taxon>Ditrysia</taxon>
        <taxon>Papilionoidea</taxon>
        <taxon>Papilionidae</taxon>
        <taxon>Papilioninae</taxon>
        <taxon>Iphiclides</taxon>
    </lineage>
</organism>
<reference evidence="1" key="1">
    <citation type="submission" date="2022-03" db="EMBL/GenBank/DDBJ databases">
        <authorList>
            <person name="Martin H S."/>
        </authorList>
    </citation>
    <scope>NUCLEOTIDE SEQUENCE</scope>
</reference>